<dbReference type="Gene3D" id="1.10.287.110">
    <property type="entry name" value="DnaJ domain"/>
    <property type="match status" value="1"/>
</dbReference>
<dbReference type="PANTHER" id="PTHR45006">
    <property type="entry name" value="DNAJ-LIKE PROTEIN 1"/>
    <property type="match status" value="1"/>
</dbReference>
<feature type="compositionally biased region" description="Basic and acidic residues" evidence="2">
    <location>
        <begin position="390"/>
        <end position="399"/>
    </location>
</feature>
<dbReference type="OrthoDB" id="552049at2759"/>
<evidence type="ECO:0000313" key="4">
    <source>
        <dbReference type="EMBL" id="EEB07695.1"/>
    </source>
</evidence>
<dbReference type="VEuPathDB" id="FungiDB:SJAG_02797"/>
<dbReference type="InterPro" id="IPR001623">
    <property type="entry name" value="DnaJ_domain"/>
</dbReference>
<organism evidence="4 5">
    <name type="scientific">Schizosaccharomyces japonicus (strain yFS275 / FY16936)</name>
    <name type="common">Fission yeast</name>
    <dbReference type="NCBI Taxonomy" id="402676"/>
    <lineage>
        <taxon>Eukaryota</taxon>
        <taxon>Fungi</taxon>
        <taxon>Dikarya</taxon>
        <taxon>Ascomycota</taxon>
        <taxon>Taphrinomycotina</taxon>
        <taxon>Schizosaccharomycetes</taxon>
        <taxon>Schizosaccharomycetales</taxon>
        <taxon>Schizosaccharomycetaceae</taxon>
        <taxon>Schizosaccharomyces</taxon>
    </lineage>
</organism>
<dbReference type="InterPro" id="IPR026894">
    <property type="entry name" value="DnaJ_X"/>
</dbReference>
<dbReference type="PANTHER" id="PTHR45006:SF1">
    <property type="entry name" value="DNAJ-LIKE PROTEIN 1"/>
    <property type="match status" value="1"/>
</dbReference>
<protein>
    <submittedName>
        <fullName evidence="4">DNAJ domain-containing protein Caj1/Djp1 type</fullName>
    </submittedName>
</protein>
<dbReference type="SUPFAM" id="SSF46565">
    <property type="entry name" value="Chaperone J-domain"/>
    <property type="match status" value="1"/>
</dbReference>
<dbReference type="PROSITE" id="PS00636">
    <property type="entry name" value="DNAJ_1"/>
    <property type="match status" value="1"/>
</dbReference>
<dbReference type="OMA" id="CEMVLQD"/>
<dbReference type="Pfam" id="PF00226">
    <property type="entry name" value="DnaJ"/>
    <property type="match status" value="1"/>
</dbReference>
<dbReference type="PRINTS" id="PR00625">
    <property type="entry name" value="JDOMAIN"/>
</dbReference>
<dbReference type="AlphaFoldDB" id="B6K174"/>
<evidence type="ECO:0000256" key="1">
    <source>
        <dbReference type="ARBA" id="ARBA00023186"/>
    </source>
</evidence>
<keyword evidence="1" id="KW-0143">Chaperone</keyword>
<sequence length="435" mass="49410">MTAATVQNTEYYDLLGVLPTASATEIKKAYRKLAVQYHPDKNPDDPQAASDKFQKISQAYQVLSDPALREQYNEFGAEHAVPEQGFADAYDFFASLFGGEPFRPWIGELALLKEMLRSDDENTSSTGPTLRDGVQHQPLMLEDAEPTPSMREQFNQHKKYVSRQQKEEAARREEQILEERDRRVDTLTEELRVKLDEWVQSEHTPEDMERFRKRYEEEAQNLRVESFGIEILQAIGSVYVQKATTYLKSKKFGFGGFLNRVKEKGAIAKDTWNIITSAVDAKLVMDEVAKQELQNPEGLSPEAKAELDRRVTSKVLAASWQGTRYEIMSVLREVCGRLLSKKQPADVRMERAKALLTIGTVFASVHPDPDDESRIFENLVLEGKRRKAAAKSEKAEKSAKSSTGSRRRNFFRWRPGGDSKRHADAKLANQTAAET</sequence>
<feature type="region of interest" description="Disordered" evidence="2">
    <location>
        <begin position="387"/>
        <end position="435"/>
    </location>
</feature>
<feature type="compositionally biased region" description="Basic and acidic residues" evidence="2">
    <location>
        <begin position="415"/>
        <end position="425"/>
    </location>
</feature>
<dbReference type="InterPro" id="IPR052814">
    <property type="entry name" value="Peroxisomal_DnaJ"/>
</dbReference>
<accession>B6K174</accession>
<proteinExistence type="predicted"/>
<dbReference type="InterPro" id="IPR036869">
    <property type="entry name" value="J_dom_sf"/>
</dbReference>
<feature type="domain" description="J" evidence="3">
    <location>
        <begin position="10"/>
        <end position="76"/>
    </location>
</feature>
<dbReference type="STRING" id="402676.B6K174"/>
<dbReference type="HOGENOM" id="CLU_025145_3_1_1"/>
<dbReference type="GO" id="GO:0016558">
    <property type="term" value="P:protein import into peroxisome matrix"/>
    <property type="evidence" value="ECO:0000318"/>
    <property type="project" value="GO_Central"/>
</dbReference>
<keyword evidence="5" id="KW-1185">Reference proteome</keyword>
<dbReference type="InterPro" id="IPR018253">
    <property type="entry name" value="DnaJ_domain_CS"/>
</dbReference>
<evidence type="ECO:0000313" key="5">
    <source>
        <dbReference type="Proteomes" id="UP000001744"/>
    </source>
</evidence>
<dbReference type="RefSeq" id="XP_002173988.1">
    <property type="nucleotide sequence ID" value="XM_002173952.2"/>
</dbReference>
<dbReference type="EMBL" id="KE651166">
    <property type="protein sequence ID" value="EEB07695.1"/>
    <property type="molecule type" value="Genomic_DNA"/>
</dbReference>
<dbReference type="GeneID" id="7049459"/>
<evidence type="ECO:0000259" key="3">
    <source>
        <dbReference type="PROSITE" id="PS50076"/>
    </source>
</evidence>
<dbReference type="Pfam" id="PF14308">
    <property type="entry name" value="DnaJ-X"/>
    <property type="match status" value="1"/>
</dbReference>
<gene>
    <name evidence="4" type="ORF">SJAG_02797</name>
</gene>
<dbReference type="PROSITE" id="PS50076">
    <property type="entry name" value="DNAJ_2"/>
    <property type="match status" value="1"/>
</dbReference>
<dbReference type="Proteomes" id="UP000001744">
    <property type="component" value="Unassembled WGS sequence"/>
</dbReference>
<reference evidence="4 5" key="1">
    <citation type="journal article" date="2011" name="Science">
        <title>Comparative functional genomics of the fission yeasts.</title>
        <authorList>
            <person name="Rhind N."/>
            <person name="Chen Z."/>
            <person name="Yassour M."/>
            <person name="Thompson D.A."/>
            <person name="Haas B.J."/>
            <person name="Habib N."/>
            <person name="Wapinski I."/>
            <person name="Roy S."/>
            <person name="Lin M.F."/>
            <person name="Heiman D.I."/>
            <person name="Young S.K."/>
            <person name="Furuya K."/>
            <person name="Guo Y."/>
            <person name="Pidoux A."/>
            <person name="Chen H.M."/>
            <person name="Robbertse B."/>
            <person name="Goldberg J.M."/>
            <person name="Aoki K."/>
            <person name="Bayne E.H."/>
            <person name="Berlin A.M."/>
            <person name="Desjardins C.A."/>
            <person name="Dobbs E."/>
            <person name="Dukaj L."/>
            <person name="Fan L."/>
            <person name="FitzGerald M.G."/>
            <person name="French C."/>
            <person name="Gujja S."/>
            <person name="Hansen K."/>
            <person name="Keifenheim D."/>
            <person name="Levin J.Z."/>
            <person name="Mosher R.A."/>
            <person name="Mueller C.A."/>
            <person name="Pfiffner J."/>
            <person name="Priest M."/>
            <person name="Russ C."/>
            <person name="Smialowska A."/>
            <person name="Swoboda P."/>
            <person name="Sykes S.M."/>
            <person name="Vaughn M."/>
            <person name="Vengrova S."/>
            <person name="Yoder R."/>
            <person name="Zeng Q."/>
            <person name="Allshire R."/>
            <person name="Baulcombe D."/>
            <person name="Birren B.W."/>
            <person name="Brown W."/>
            <person name="Ekwall K."/>
            <person name="Kellis M."/>
            <person name="Leatherwood J."/>
            <person name="Levin H."/>
            <person name="Margalit H."/>
            <person name="Martienssen R."/>
            <person name="Nieduszynski C.A."/>
            <person name="Spatafora J.W."/>
            <person name="Friedman N."/>
            <person name="Dalgaard J.Z."/>
            <person name="Baumann P."/>
            <person name="Niki H."/>
            <person name="Regev A."/>
            <person name="Nusbaum C."/>
        </authorList>
    </citation>
    <scope>NUCLEOTIDE SEQUENCE [LARGE SCALE GENOMIC DNA]</scope>
    <source>
        <strain evidence="5">yFS275 / FY16936</strain>
    </source>
</reference>
<dbReference type="JaponicusDB" id="SJAG_02797"/>
<dbReference type="FunFam" id="1.10.287.110:FF:000028">
    <property type="entry name" value="DnaJ domain protein"/>
    <property type="match status" value="1"/>
</dbReference>
<dbReference type="GO" id="GO:0005829">
    <property type="term" value="C:cytosol"/>
    <property type="evidence" value="ECO:0000318"/>
    <property type="project" value="GO_Central"/>
</dbReference>
<evidence type="ECO:0000256" key="2">
    <source>
        <dbReference type="SAM" id="MobiDB-lite"/>
    </source>
</evidence>
<dbReference type="eggNOG" id="KOG0691">
    <property type="taxonomic scope" value="Eukaryota"/>
</dbReference>
<dbReference type="SMART" id="SM00271">
    <property type="entry name" value="DnaJ"/>
    <property type="match status" value="1"/>
</dbReference>
<dbReference type="CDD" id="cd06257">
    <property type="entry name" value="DnaJ"/>
    <property type="match status" value="1"/>
</dbReference>
<name>B6K174_SCHJY</name>